<dbReference type="EMBL" id="JABZSJ010000042">
    <property type="protein sequence ID" value="MBF1384733.1"/>
    <property type="molecule type" value="Genomic_DNA"/>
</dbReference>
<reference evidence="2" key="1">
    <citation type="submission" date="2020-04" db="EMBL/GenBank/DDBJ databases">
        <title>Deep metagenomics examines the oral microbiome during advanced dental caries in children, revealing novel taxa and co-occurrences with host molecules.</title>
        <authorList>
            <person name="Baker J.L."/>
            <person name="Morton J.T."/>
            <person name="Dinis M."/>
            <person name="Alvarez R."/>
            <person name="Tran N.C."/>
            <person name="Knight R."/>
            <person name="Edlund A."/>
        </authorList>
    </citation>
    <scope>NUCLEOTIDE SEQUENCE</scope>
    <source>
        <strain evidence="2">JCVI_44_bin.5</strain>
    </source>
</reference>
<keyword evidence="1" id="KW-0812">Transmembrane</keyword>
<feature type="transmembrane region" description="Helical" evidence="1">
    <location>
        <begin position="68"/>
        <end position="89"/>
    </location>
</feature>
<accession>A0A930HN63</accession>
<name>A0A930HN63_9BACT</name>
<evidence type="ECO:0000313" key="2">
    <source>
        <dbReference type="EMBL" id="MBF1384733.1"/>
    </source>
</evidence>
<protein>
    <submittedName>
        <fullName evidence="2">Uncharacterized protein</fullName>
    </submittedName>
</protein>
<organism evidence="2 3">
    <name type="scientific">Prevotella aurantiaca</name>
    <dbReference type="NCBI Taxonomy" id="596085"/>
    <lineage>
        <taxon>Bacteria</taxon>
        <taxon>Pseudomonadati</taxon>
        <taxon>Bacteroidota</taxon>
        <taxon>Bacteroidia</taxon>
        <taxon>Bacteroidales</taxon>
        <taxon>Prevotellaceae</taxon>
        <taxon>Prevotella</taxon>
    </lineage>
</organism>
<sequence length="90" mass="10921">MIFFNLPKPKRFHHEYIYVDERKERLNKLKEQVSLKNKSEKEIDTNNWKSSFDFHSDRNIRQKANYRFTLIVGITTILTITAILLIVYFI</sequence>
<keyword evidence="1" id="KW-1133">Transmembrane helix</keyword>
<dbReference type="AlphaFoldDB" id="A0A930HN63"/>
<dbReference type="RefSeq" id="WP_273160363.1">
    <property type="nucleotide sequence ID" value="NZ_CAJPLR010000090.1"/>
</dbReference>
<evidence type="ECO:0000313" key="3">
    <source>
        <dbReference type="Proteomes" id="UP000771736"/>
    </source>
</evidence>
<keyword evidence="1" id="KW-0472">Membrane</keyword>
<comment type="caution">
    <text evidence="2">The sequence shown here is derived from an EMBL/GenBank/DDBJ whole genome shotgun (WGS) entry which is preliminary data.</text>
</comment>
<gene>
    <name evidence="2" type="ORF">HXN26_07795</name>
</gene>
<dbReference type="Proteomes" id="UP000771736">
    <property type="component" value="Unassembled WGS sequence"/>
</dbReference>
<proteinExistence type="predicted"/>
<evidence type="ECO:0000256" key="1">
    <source>
        <dbReference type="SAM" id="Phobius"/>
    </source>
</evidence>